<feature type="binding site" description="covalent" evidence="9">
    <location>
        <position position="340"/>
    </location>
    <ligand>
        <name>heme c</name>
        <dbReference type="ChEBI" id="CHEBI:61717"/>
        <label>3</label>
    </ligand>
</feature>
<evidence type="ECO:0000256" key="8">
    <source>
        <dbReference type="ARBA" id="ARBA00023136"/>
    </source>
</evidence>
<evidence type="ECO:0000256" key="6">
    <source>
        <dbReference type="ARBA" id="ARBA00022737"/>
    </source>
</evidence>
<dbReference type="InterPro" id="IPR051459">
    <property type="entry name" value="Cytochrome_c-type_DH"/>
</dbReference>
<proteinExistence type="predicted"/>
<feature type="domain" description="Cytochrome c" evidence="11">
    <location>
        <begin position="327"/>
        <end position="414"/>
    </location>
</feature>
<reference evidence="12" key="1">
    <citation type="submission" date="2021-08" db="EMBL/GenBank/DDBJ databases">
        <authorList>
            <person name="Zhang H."/>
            <person name="Xu M."/>
            <person name="Yu Z."/>
            <person name="Yang L."/>
            <person name="Cai Y."/>
        </authorList>
    </citation>
    <scope>NUCLEOTIDE SEQUENCE</scope>
    <source>
        <strain evidence="12">CHL1</strain>
    </source>
</reference>
<dbReference type="Pfam" id="PF00034">
    <property type="entry name" value="Cytochrom_C"/>
    <property type="match status" value="2"/>
</dbReference>
<feature type="domain" description="Cytochrome c" evidence="11">
    <location>
        <begin position="189"/>
        <end position="297"/>
    </location>
</feature>
<dbReference type="GO" id="GO:0005886">
    <property type="term" value="C:plasma membrane"/>
    <property type="evidence" value="ECO:0007669"/>
    <property type="project" value="UniProtKB-SubCell"/>
</dbReference>
<evidence type="ECO:0000256" key="2">
    <source>
        <dbReference type="ARBA" id="ARBA00022475"/>
    </source>
</evidence>
<keyword evidence="6" id="KW-0677">Repeat</keyword>
<evidence type="ECO:0000256" key="5">
    <source>
        <dbReference type="ARBA" id="ARBA00022729"/>
    </source>
</evidence>
<dbReference type="Gene3D" id="1.10.760.10">
    <property type="entry name" value="Cytochrome c-like domain"/>
    <property type="match status" value="2"/>
</dbReference>
<feature type="binding site" description="covalent" evidence="9">
    <location>
        <position position="204"/>
    </location>
    <ligand>
        <name>heme c</name>
        <dbReference type="ChEBI" id="CHEBI:61717"/>
        <label>2</label>
    </ligand>
</feature>
<sequence length="434" mass="46290">MRVYLKLVVFLGLVALVGAAGFAGWRFATSDAEVSAADVTPTPELIEKGRYLTAAADCAACHTTPGGKPFAGGVAFDLPFGTIYSTNITADDSTGIGLWSDDEFVRALHKGVGKDGRNLYPAFPYTSYTGLTRDDAVAIKAYLFSLPKERVAEKENTLAFPFNQRWAMTFWNVAFLDQKRFRPDPGLDHVANRGAYLATALGHCGECHTPRNLAFALSGKEFAGAEIRGWHAYNITPDRDEGVGAWTDSQLASYLSTGHAEGRGAASGPMAEVIVNSTKLLTKPDIDALVAYMRTVEPRKGDGGVRVAESPKSMTTSTAWAAAPSGAENGLGAKVFQGACASCHQWNGKGQQTPYAALAGTRAVSDPEGVNLVHVMLEGTDLRSVHQAAWMPKFAEAYTDAELAAVANYVIGHFGGKEGKVTPEMVSERRATAK</sequence>
<protein>
    <submittedName>
        <fullName evidence="12">Cytochrome c</fullName>
    </submittedName>
</protein>
<feature type="binding site" description="covalent" evidence="9">
    <location>
        <position position="207"/>
    </location>
    <ligand>
        <name>heme c</name>
        <dbReference type="ChEBI" id="CHEBI:61717"/>
        <label>2</label>
    </ligand>
</feature>
<evidence type="ECO:0000313" key="13">
    <source>
        <dbReference type="Proteomes" id="UP000825701"/>
    </source>
</evidence>
<dbReference type="InterPro" id="IPR009056">
    <property type="entry name" value="Cyt_c-like_dom"/>
</dbReference>
<dbReference type="InterPro" id="IPR014353">
    <property type="entry name" value="Membr-bd_ADH_cyt_c"/>
</dbReference>
<evidence type="ECO:0000256" key="7">
    <source>
        <dbReference type="ARBA" id="ARBA00023004"/>
    </source>
</evidence>
<dbReference type="GO" id="GO:0020037">
    <property type="term" value="F:heme binding"/>
    <property type="evidence" value="ECO:0007669"/>
    <property type="project" value="InterPro"/>
</dbReference>
<feature type="binding site" description="axial binding residue" evidence="10">
    <location>
        <position position="62"/>
    </location>
    <ligand>
        <name>heme c</name>
        <dbReference type="ChEBI" id="CHEBI:61717"/>
        <label>1</label>
    </ligand>
    <ligandPart>
        <name>Fe</name>
        <dbReference type="ChEBI" id="CHEBI:18248"/>
    </ligandPart>
</feature>
<feature type="domain" description="Cytochrome c" evidence="11">
    <location>
        <begin position="44"/>
        <end position="147"/>
    </location>
</feature>
<comment type="subcellular location">
    <subcellularLocation>
        <location evidence="1">Cell membrane</location>
    </subcellularLocation>
</comment>
<evidence type="ECO:0000256" key="4">
    <source>
        <dbReference type="ARBA" id="ARBA00022723"/>
    </source>
</evidence>
<organism evidence="12 13">
    <name type="scientific">Chenggangzhangella methanolivorans</name>
    <dbReference type="NCBI Taxonomy" id="1437009"/>
    <lineage>
        <taxon>Bacteria</taxon>
        <taxon>Pseudomonadati</taxon>
        <taxon>Pseudomonadota</taxon>
        <taxon>Alphaproteobacteria</taxon>
        <taxon>Hyphomicrobiales</taxon>
        <taxon>Methylopilaceae</taxon>
        <taxon>Chenggangzhangella</taxon>
    </lineage>
</organism>
<evidence type="ECO:0000313" key="12">
    <source>
        <dbReference type="EMBL" id="QZO02417.1"/>
    </source>
</evidence>
<feature type="binding site" description="covalent" evidence="9">
    <location>
        <position position="58"/>
    </location>
    <ligand>
        <name>heme c</name>
        <dbReference type="ChEBI" id="CHEBI:61717"/>
        <label>1</label>
    </ligand>
</feature>
<evidence type="ECO:0000256" key="1">
    <source>
        <dbReference type="ARBA" id="ARBA00004236"/>
    </source>
</evidence>
<dbReference type="SUPFAM" id="SSF46626">
    <property type="entry name" value="Cytochrome c"/>
    <property type="match status" value="3"/>
</dbReference>
<evidence type="ECO:0000256" key="9">
    <source>
        <dbReference type="PIRSR" id="PIRSR000018-50"/>
    </source>
</evidence>
<feature type="binding site" description="axial binding residue" evidence="10">
    <location>
        <position position="208"/>
    </location>
    <ligand>
        <name>heme c</name>
        <dbReference type="ChEBI" id="CHEBI:61717"/>
        <label>2</label>
    </ligand>
    <ligandPart>
        <name>Fe</name>
        <dbReference type="ChEBI" id="CHEBI:18248"/>
    </ligandPart>
</feature>
<evidence type="ECO:0000256" key="10">
    <source>
        <dbReference type="PIRSR" id="PIRSR000018-51"/>
    </source>
</evidence>
<evidence type="ECO:0000256" key="3">
    <source>
        <dbReference type="ARBA" id="ARBA00022617"/>
    </source>
</evidence>
<dbReference type="GO" id="GO:0016614">
    <property type="term" value="F:oxidoreductase activity, acting on CH-OH group of donors"/>
    <property type="evidence" value="ECO:0007669"/>
    <property type="project" value="InterPro"/>
</dbReference>
<dbReference type="KEGG" id="cmet:K6K41_17195"/>
<dbReference type="AlphaFoldDB" id="A0A9E6UN43"/>
<dbReference type="PIRSF" id="PIRSF000018">
    <property type="entry name" value="Mb_ADH_cyt_c"/>
    <property type="match status" value="1"/>
</dbReference>
<accession>A0A9E6UN43</accession>
<gene>
    <name evidence="12" type="ORF">K6K41_17195</name>
</gene>
<keyword evidence="7 10" id="KW-0408">Iron</keyword>
<dbReference type="GO" id="GO:0009055">
    <property type="term" value="F:electron transfer activity"/>
    <property type="evidence" value="ECO:0007669"/>
    <property type="project" value="InterPro"/>
</dbReference>
<dbReference type="PANTHER" id="PTHR35008:SF8">
    <property type="entry name" value="ALCOHOL DEHYDROGENASE CYTOCHROME C SUBUNIT"/>
    <property type="match status" value="1"/>
</dbReference>
<comment type="cofactor">
    <cofactor evidence="9">
        <name>heme c</name>
        <dbReference type="ChEBI" id="CHEBI:61717"/>
    </cofactor>
    <text evidence="9">Binds 3 heme c groups covalently per subunit.</text>
</comment>
<dbReference type="PROSITE" id="PS51007">
    <property type="entry name" value="CYTC"/>
    <property type="match status" value="3"/>
</dbReference>
<feature type="binding site" description="covalent" evidence="9">
    <location>
        <position position="343"/>
    </location>
    <ligand>
        <name>heme c</name>
        <dbReference type="ChEBI" id="CHEBI:61717"/>
        <label>3</label>
    </ligand>
</feature>
<keyword evidence="13" id="KW-1185">Reference proteome</keyword>
<dbReference type="PANTHER" id="PTHR35008">
    <property type="entry name" value="BLL4482 PROTEIN-RELATED"/>
    <property type="match status" value="1"/>
</dbReference>
<name>A0A9E6UN43_9HYPH</name>
<dbReference type="EMBL" id="CP081869">
    <property type="protein sequence ID" value="QZO02417.1"/>
    <property type="molecule type" value="Genomic_DNA"/>
</dbReference>
<dbReference type="Proteomes" id="UP000825701">
    <property type="component" value="Chromosome"/>
</dbReference>
<evidence type="ECO:0000259" key="11">
    <source>
        <dbReference type="PROSITE" id="PS51007"/>
    </source>
</evidence>
<keyword evidence="3 9" id="KW-0349">Heme</keyword>
<feature type="binding site" description="covalent" evidence="9">
    <location>
        <position position="61"/>
    </location>
    <ligand>
        <name>heme c</name>
        <dbReference type="ChEBI" id="CHEBI:61717"/>
        <label>1</label>
    </ligand>
</feature>
<dbReference type="GO" id="GO:0005506">
    <property type="term" value="F:iron ion binding"/>
    <property type="evidence" value="ECO:0007669"/>
    <property type="project" value="InterPro"/>
</dbReference>
<keyword evidence="4 10" id="KW-0479">Metal-binding</keyword>
<feature type="binding site" description="axial binding residue" evidence="10">
    <location>
        <position position="344"/>
    </location>
    <ligand>
        <name>heme c</name>
        <dbReference type="ChEBI" id="CHEBI:61717"/>
        <label>3</label>
    </ligand>
    <ligandPart>
        <name>Fe</name>
        <dbReference type="ChEBI" id="CHEBI:18248"/>
    </ligandPart>
</feature>
<keyword evidence="2" id="KW-1003">Cell membrane</keyword>
<keyword evidence="8" id="KW-0472">Membrane</keyword>
<keyword evidence="5" id="KW-0732">Signal</keyword>
<dbReference type="InterPro" id="IPR036909">
    <property type="entry name" value="Cyt_c-like_dom_sf"/>
</dbReference>